<protein>
    <submittedName>
        <fullName evidence="3">Chemotaxis protein chel</fullName>
    </submittedName>
</protein>
<sequence length="93" mass="9550">MIDATTALRQPVGATTSQEGLRAAARELEATFLAEMLSSAGFGAPRGAFGGGPGEEQFASMLRLEQSRAMVDAGGIGLAETIFKALNEGHSHG</sequence>
<dbReference type="InterPro" id="IPR019301">
    <property type="entry name" value="Flagellar_prot_FlgJ_N"/>
</dbReference>
<dbReference type="EMBL" id="WNXQ01000001">
    <property type="protein sequence ID" value="MWB76655.1"/>
    <property type="molecule type" value="Genomic_DNA"/>
</dbReference>
<accession>A0A844W0M7</accession>
<dbReference type="Pfam" id="PF10135">
    <property type="entry name" value="Rod-binding"/>
    <property type="match status" value="1"/>
</dbReference>
<keyword evidence="4" id="KW-1185">Reference proteome</keyword>
<organism evidence="3 4">
    <name type="scientific">Pseudooceanicola pacificus</name>
    <dbReference type="NCBI Taxonomy" id="2676438"/>
    <lineage>
        <taxon>Bacteria</taxon>
        <taxon>Pseudomonadati</taxon>
        <taxon>Pseudomonadota</taxon>
        <taxon>Alphaproteobacteria</taxon>
        <taxon>Rhodobacterales</taxon>
        <taxon>Paracoccaceae</taxon>
        <taxon>Pseudooceanicola</taxon>
    </lineage>
</organism>
<dbReference type="Proteomes" id="UP000443843">
    <property type="component" value="Unassembled WGS sequence"/>
</dbReference>
<gene>
    <name evidence="3" type="ORF">GLS40_01305</name>
</gene>
<evidence type="ECO:0000259" key="2">
    <source>
        <dbReference type="Pfam" id="PF10135"/>
    </source>
</evidence>
<feature type="region of interest" description="Disordered" evidence="1">
    <location>
        <begin position="1"/>
        <end position="20"/>
    </location>
</feature>
<comment type="caution">
    <text evidence="3">The sequence shown here is derived from an EMBL/GenBank/DDBJ whole genome shotgun (WGS) entry which is preliminary data.</text>
</comment>
<evidence type="ECO:0000313" key="4">
    <source>
        <dbReference type="Proteomes" id="UP000443843"/>
    </source>
</evidence>
<evidence type="ECO:0000256" key="1">
    <source>
        <dbReference type="SAM" id="MobiDB-lite"/>
    </source>
</evidence>
<evidence type="ECO:0000313" key="3">
    <source>
        <dbReference type="EMBL" id="MWB76655.1"/>
    </source>
</evidence>
<proteinExistence type="predicted"/>
<name>A0A844W0M7_9RHOB</name>
<reference evidence="3 4" key="1">
    <citation type="submission" date="2019-11" db="EMBL/GenBank/DDBJ databases">
        <title>Pseudooceanicola pacifica sp. nov., isolated from deep-sea sediment of the Pacific Ocean.</title>
        <authorList>
            <person name="Lyu L."/>
        </authorList>
    </citation>
    <scope>NUCLEOTIDE SEQUENCE [LARGE SCALE GENOMIC DNA]</scope>
    <source>
        <strain evidence="3 4">216_PA32_1</strain>
    </source>
</reference>
<dbReference type="AlphaFoldDB" id="A0A844W0M7"/>
<feature type="domain" description="Flagellar protein FlgJ N-terminal" evidence="2">
    <location>
        <begin position="45"/>
        <end position="84"/>
    </location>
</feature>
<dbReference type="RefSeq" id="WP_160381139.1">
    <property type="nucleotide sequence ID" value="NZ_WNXQ01000001.1"/>
</dbReference>